<reference evidence="1 2" key="1">
    <citation type="submission" date="2016-07" db="EMBL/GenBank/DDBJ databases">
        <title>Pervasive Adenine N6-methylation of Active Genes in Fungi.</title>
        <authorList>
            <consortium name="DOE Joint Genome Institute"/>
            <person name="Mondo S.J."/>
            <person name="Dannebaum R.O."/>
            <person name="Kuo R.C."/>
            <person name="Labutti K."/>
            <person name="Haridas S."/>
            <person name="Kuo A."/>
            <person name="Salamov A."/>
            <person name="Ahrendt S.R."/>
            <person name="Lipzen A."/>
            <person name="Sullivan W."/>
            <person name="Andreopoulos W.B."/>
            <person name="Clum A."/>
            <person name="Lindquist E."/>
            <person name="Daum C."/>
            <person name="Ramamoorthy G.K."/>
            <person name="Gryganskyi A."/>
            <person name="Culley D."/>
            <person name="Magnuson J.K."/>
            <person name="James T.Y."/>
            <person name="O'Malley M.A."/>
            <person name="Stajich J.E."/>
            <person name="Spatafora J.W."/>
            <person name="Visel A."/>
            <person name="Grigoriev I.V."/>
        </authorList>
    </citation>
    <scope>NUCLEOTIDE SEQUENCE [LARGE SCALE GENOMIC DNA]</scope>
    <source>
        <strain evidence="1 2">CBS 931.73</strain>
    </source>
</reference>
<dbReference type="InParanoid" id="A0A1Y1Y1R4"/>
<proteinExistence type="predicted"/>
<dbReference type="EMBL" id="MCFE01000299">
    <property type="protein sequence ID" value="ORX91947.1"/>
    <property type="molecule type" value="Genomic_DNA"/>
</dbReference>
<dbReference type="Proteomes" id="UP000193498">
    <property type="component" value="Unassembled WGS sequence"/>
</dbReference>
<dbReference type="AlphaFoldDB" id="A0A1Y1Y1R4"/>
<gene>
    <name evidence="1" type="ORF">K493DRAFT_409048</name>
</gene>
<protein>
    <submittedName>
        <fullName evidence="1">Uncharacterized protein</fullName>
    </submittedName>
</protein>
<organism evidence="1 2">
    <name type="scientific">Basidiobolus meristosporus CBS 931.73</name>
    <dbReference type="NCBI Taxonomy" id="1314790"/>
    <lineage>
        <taxon>Eukaryota</taxon>
        <taxon>Fungi</taxon>
        <taxon>Fungi incertae sedis</taxon>
        <taxon>Zoopagomycota</taxon>
        <taxon>Entomophthoromycotina</taxon>
        <taxon>Basidiobolomycetes</taxon>
        <taxon>Basidiobolales</taxon>
        <taxon>Basidiobolaceae</taxon>
        <taxon>Basidiobolus</taxon>
    </lineage>
</organism>
<accession>A0A1Y1Y1R4</accession>
<sequence length="471" mass="53272">MSTNKGTGEYDLVLSVTQTTLNDQLTNMWARRGKLAFPKIWNNKTLNMDADDDPEFEIHLEVPTLEVMGQGEVKITFVFGEGSKLMEYSVNRKTKQVTTTEISIASYQFSMRTDMAKIKFEDSHSDLLSDEEKKQLNSFQENKFTIQSLFMDFTNVKAGTFEGQQSSKFSFVNTCNSIIVALTNKLKGPDYSARPFLFGVVATKTLVDKSAWAPANCRFSTSLQRSVPKQSTLNFLMTTDPKTDISKLPEFYPVVIDADEQTIKGRLLLNHKLLDKKIEQALLQSIQHIPKSYEAKYQGNRKVECKLSSDNGDEGGTLSASWELSGSELIIKFHSQRTLPIWGELSALVGKLRLYGDQTMKYELKMSDDKGMEVAEKEIGPLVKTDDDNFWKKLARGIELVWTAITVQIEAFQSALRSLDGSYKLETMLENVLGEKGFEYILLPGADVFKFKNPVFLDKLIDLQVDATYRD</sequence>
<comment type="caution">
    <text evidence="1">The sequence shown here is derived from an EMBL/GenBank/DDBJ whole genome shotgun (WGS) entry which is preliminary data.</text>
</comment>
<name>A0A1Y1Y1R4_9FUNG</name>
<evidence type="ECO:0000313" key="2">
    <source>
        <dbReference type="Proteomes" id="UP000193498"/>
    </source>
</evidence>
<keyword evidence="2" id="KW-1185">Reference proteome</keyword>
<evidence type="ECO:0000313" key="1">
    <source>
        <dbReference type="EMBL" id="ORX91947.1"/>
    </source>
</evidence>